<comment type="similarity">
    <text evidence="1">Belongs to the bacterial ribosomal protein bL17 family.</text>
</comment>
<dbReference type="InterPro" id="IPR036373">
    <property type="entry name" value="Ribosomal_bL17_sf"/>
</dbReference>
<organism evidence="5 6">
    <name type="scientific">Candidatus Berkelbacteria bacterium Licking1014_7</name>
    <dbReference type="NCBI Taxonomy" id="2017147"/>
    <lineage>
        <taxon>Bacteria</taxon>
        <taxon>Candidatus Berkelbacteria</taxon>
    </lineage>
</organism>
<name>A0A554LI48_9BACT</name>
<evidence type="ECO:0000256" key="4">
    <source>
        <dbReference type="ARBA" id="ARBA00035494"/>
    </source>
</evidence>
<dbReference type="PANTHER" id="PTHR14413:SF16">
    <property type="entry name" value="LARGE RIBOSOMAL SUBUNIT PROTEIN BL17M"/>
    <property type="match status" value="1"/>
</dbReference>
<dbReference type="Pfam" id="PF01196">
    <property type="entry name" value="Ribosomal_L17"/>
    <property type="match status" value="1"/>
</dbReference>
<dbReference type="GO" id="GO:0003735">
    <property type="term" value="F:structural constituent of ribosome"/>
    <property type="evidence" value="ECO:0007669"/>
    <property type="project" value="InterPro"/>
</dbReference>
<evidence type="ECO:0000313" key="6">
    <source>
        <dbReference type="Proteomes" id="UP000315689"/>
    </source>
</evidence>
<dbReference type="EMBL" id="VMGK01000022">
    <property type="protein sequence ID" value="TSC92537.1"/>
    <property type="molecule type" value="Genomic_DNA"/>
</dbReference>
<keyword evidence="2 5" id="KW-0689">Ribosomal protein</keyword>
<dbReference type="PANTHER" id="PTHR14413">
    <property type="entry name" value="RIBOSOMAL PROTEIN L17"/>
    <property type="match status" value="1"/>
</dbReference>
<dbReference type="Proteomes" id="UP000315689">
    <property type="component" value="Unassembled WGS sequence"/>
</dbReference>
<protein>
    <recommendedName>
        <fullName evidence="4">50S ribosomal protein L17</fullName>
    </recommendedName>
</protein>
<dbReference type="GO" id="GO:0006412">
    <property type="term" value="P:translation"/>
    <property type="evidence" value="ECO:0007669"/>
    <property type="project" value="InterPro"/>
</dbReference>
<keyword evidence="3" id="KW-0687">Ribonucleoprotein</keyword>
<comment type="caution">
    <text evidence="5">The sequence shown here is derived from an EMBL/GenBank/DDBJ whole genome shotgun (WGS) entry which is preliminary data.</text>
</comment>
<reference evidence="5 6" key="1">
    <citation type="submission" date="2017-07" db="EMBL/GenBank/DDBJ databases">
        <title>Mechanisms for carbon and nitrogen cycling indicate functional differentiation within the Candidate Phyla Radiation.</title>
        <authorList>
            <person name="Danczak R.E."/>
            <person name="Johnston M.D."/>
            <person name="Kenah C."/>
            <person name="Slattery M."/>
            <person name="Wrighton K.C."/>
            <person name="Wilkins M.J."/>
        </authorList>
    </citation>
    <scope>NUCLEOTIDE SEQUENCE [LARGE SCALE GENOMIC DNA]</scope>
    <source>
        <strain evidence="5">Licking1014_7</strain>
    </source>
</reference>
<evidence type="ECO:0000256" key="3">
    <source>
        <dbReference type="ARBA" id="ARBA00023274"/>
    </source>
</evidence>
<dbReference type="Gene3D" id="3.90.1030.10">
    <property type="entry name" value="Ribosomal protein L17"/>
    <property type="match status" value="1"/>
</dbReference>
<dbReference type="SUPFAM" id="SSF64263">
    <property type="entry name" value="Prokaryotic ribosomal protein L17"/>
    <property type="match status" value="1"/>
</dbReference>
<accession>A0A554LI48</accession>
<sequence length="131" mass="15044">MARQNQKNSYLNHLSRNLLTSLILFETIETTLAKAKMLKPIAEKFLSTIALSNLITRRYAKKILFDEKAIKKCFELLSPKIAKSKRLVHIYRLRSRKGDGAQKAIITLSDELKTIKPDEKIKQTKSGEKDN</sequence>
<dbReference type="InterPro" id="IPR000456">
    <property type="entry name" value="Ribosomal_bL17"/>
</dbReference>
<evidence type="ECO:0000256" key="2">
    <source>
        <dbReference type="ARBA" id="ARBA00022980"/>
    </source>
</evidence>
<evidence type="ECO:0000256" key="1">
    <source>
        <dbReference type="ARBA" id="ARBA00008777"/>
    </source>
</evidence>
<evidence type="ECO:0000313" key="5">
    <source>
        <dbReference type="EMBL" id="TSC92537.1"/>
    </source>
</evidence>
<gene>
    <name evidence="5" type="ORF">CEN89_631</name>
</gene>
<dbReference type="AlphaFoldDB" id="A0A554LI48"/>
<dbReference type="GO" id="GO:0015934">
    <property type="term" value="C:large ribosomal subunit"/>
    <property type="evidence" value="ECO:0007669"/>
    <property type="project" value="TreeGrafter"/>
</dbReference>
<proteinExistence type="inferred from homology"/>